<evidence type="ECO:0008006" key="5">
    <source>
        <dbReference type="Google" id="ProtNLM"/>
    </source>
</evidence>
<evidence type="ECO:0000313" key="4">
    <source>
        <dbReference type="Proteomes" id="UP000029577"/>
    </source>
</evidence>
<keyword evidence="4" id="KW-1185">Reference proteome</keyword>
<dbReference type="Proteomes" id="UP000029577">
    <property type="component" value="Unassembled WGS sequence"/>
</dbReference>
<comment type="subcellular location">
    <subcellularLocation>
        <location evidence="1">Membrane</location>
        <topology evidence="1">Single-pass membrane protein</topology>
    </subcellularLocation>
</comment>
<feature type="transmembrane region" description="Helical" evidence="2">
    <location>
        <begin position="12"/>
        <end position="36"/>
    </location>
</feature>
<name>A0A095TEQ8_9GAMM</name>
<accession>A0A095TEQ8</accession>
<reference evidence="3" key="1">
    <citation type="submission" date="2014-12" db="EMBL/GenBank/DDBJ databases">
        <title>The draft genome of the Tatumella morbirosei type strain, LMG23360T isolated from pineapple rot.</title>
        <authorList>
            <person name="Smits T.H."/>
            <person name="Palmer M."/>
            <person name="Venter S.N."/>
            <person name="Duffy B."/>
            <person name="Steenkamp E.T."/>
            <person name="Chan W.Y."/>
            <person name="Coutinho T.A."/>
            <person name="Coetzee M.P."/>
            <person name="De Maayer P."/>
        </authorList>
    </citation>
    <scope>NUCLEOTIDE SEQUENCE [LARGE SCALE GENOMIC DNA]</scope>
    <source>
        <strain evidence="3">LMG 23360</strain>
    </source>
</reference>
<proteinExistence type="predicted"/>
<dbReference type="AlphaFoldDB" id="A0A095TEQ8"/>
<dbReference type="InterPro" id="IPR012902">
    <property type="entry name" value="N_methyl_site"/>
</dbReference>
<sequence length="162" mass="18530">MNRNRLMISTGGFTIPELMVVLLIIALLAGGAGHFWQNWRHRQQLSETARQLHFFLTGIREYAHRTNRDLPLTVTQRDGYWCVDAHPRPEARDCSQPGRFVWRSPYPQQAAPEVNGEPGFYGRRSVARAGSIEFGPAELRWRVIISAYARIRVCPPEQEGCV</sequence>
<dbReference type="EMBL" id="JPKR02000004">
    <property type="protein sequence ID" value="KGD75019.1"/>
    <property type="molecule type" value="Genomic_DNA"/>
</dbReference>
<dbReference type="GO" id="GO:0016020">
    <property type="term" value="C:membrane"/>
    <property type="evidence" value="ECO:0007669"/>
    <property type="project" value="UniProtKB-SubCell"/>
</dbReference>
<dbReference type="STRING" id="642227.HA49_07015"/>
<dbReference type="Gene3D" id="3.30.700.10">
    <property type="entry name" value="Glycoprotein, Type 4 Pilin"/>
    <property type="match status" value="1"/>
</dbReference>
<comment type="caution">
    <text evidence="3">The sequence shown here is derived from an EMBL/GenBank/DDBJ whole genome shotgun (WGS) entry which is preliminary data.</text>
</comment>
<evidence type="ECO:0000313" key="3">
    <source>
        <dbReference type="EMBL" id="KGD75019.1"/>
    </source>
</evidence>
<dbReference type="InterPro" id="IPR045584">
    <property type="entry name" value="Pilin-like"/>
</dbReference>
<dbReference type="SUPFAM" id="SSF54523">
    <property type="entry name" value="Pili subunits"/>
    <property type="match status" value="1"/>
</dbReference>
<evidence type="ECO:0000256" key="1">
    <source>
        <dbReference type="ARBA" id="ARBA00004167"/>
    </source>
</evidence>
<gene>
    <name evidence="3" type="ORF">HA49_07015</name>
</gene>
<keyword evidence="2" id="KW-0472">Membrane</keyword>
<protein>
    <recommendedName>
        <fullName evidence="5">Prepilin-type N-terminal cleavage/methylation domain-containing protein</fullName>
    </recommendedName>
</protein>
<dbReference type="NCBIfam" id="TIGR02532">
    <property type="entry name" value="IV_pilin_GFxxxE"/>
    <property type="match status" value="1"/>
</dbReference>
<dbReference type="eggNOG" id="COG2165">
    <property type="taxonomic scope" value="Bacteria"/>
</dbReference>
<organism evidence="3 4">
    <name type="scientific">Tatumella morbirosei</name>
    <dbReference type="NCBI Taxonomy" id="642227"/>
    <lineage>
        <taxon>Bacteria</taxon>
        <taxon>Pseudomonadati</taxon>
        <taxon>Pseudomonadota</taxon>
        <taxon>Gammaproteobacteria</taxon>
        <taxon>Enterobacterales</taxon>
        <taxon>Erwiniaceae</taxon>
        <taxon>Tatumella</taxon>
    </lineage>
</organism>
<keyword evidence="2" id="KW-0812">Transmembrane</keyword>
<keyword evidence="2" id="KW-1133">Transmembrane helix</keyword>
<dbReference type="OrthoDB" id="6241267at2"/>
<evidence type="ECO:0000256" key="2">
    <source>
        <dbReference type="SAM" id="Phobius"/>
    </source>
</evidence>